<feature type="transmembrane region" description="Helical" evidence="6">
    <location>
        <begin position="448"/>
        <end position="467"/>
    </location>
</feature>
<feature type="transmembrane region" description="Helical" evidence="6">
    <location>
        <begin position="473"/>
        <end position="496"/>
    </location>
</feature>
<name>A0ABN2EED3_9ACTN</name>
<comment type="subcellular location">
    <subcellularLocation>
        <location evidence="1">Endomembrane system</location>
        <topology evidence="1">Multi-pass membrane protein</topology>
    </subcellularLocation>
    <subcellularLocation>
        <location evidence="5">Membrane</location>
        <topology evidence="5">Multi-pass membrane protein</topology>
    </subcellularLocation>
</comment>
<evidence type="ECO:0000256" key="3">
    <source>
        <dbReference type="ARBA" id="ARBA00022989"/>
    </source>
</evidence>
<keyword evidence="10" id="KW-1185">Reference proteome</keyword>
<dbReference type="Proteomes" id="UP001500190">
    <property type="component" value="Unassembled WGS sequence"/>
</dbReference>
<feature type="transmembrane region" description="Helical" evidence="6">
    <location>
        <begin position="174"/>
        <end position="192"/>
    </location>
</feature>
<feature type="transmembrane region" description="Helical" evidence="6">
    <location>
        <begin position="569"/>
        <end position="588"/>
    </location>
</feature>
<evidence type="ECO:0000256" key="5">
    <source>
        <dbReference type="RuleBase" id="RU000320"/>
    </source>
</evidence>
<feature type="transmembrane region" description="Helical" evidence="6">
    <location>
        <begin position="246"/>
        <end position="266"/>
    </location>
</feature>
<keyword evidence="2 5" id="KW-0812">Transmembrane</keyword>
<keyword evidence="3 6" id="KW-1133">Transmembrane helix</keyword>
<comment type="caution">
    <text evidence="9">The sequence shown here is derived from an EMBL/GenBank/DDBJ whole genome shotgun (WGS) entry which is preliminary data.</text>
</comment>
<dbReference type="InterPro" id="IPR001516">
    <property type="entry name" value="Proton_antipo_N"/>
</dbReference>
<protein>
    <submittedName>
        <fullName evidence="9">NADH-quinone oxidoreductase subunit L</fullName>
    </submittedName>
</protein>
<dbReference type="RefSeq" id="WP_344197872.1">
    <property type="nucleotide sequence ID" value="NZ_BAAAND010000009.1"/>
</dbReference>
<gene>
    <name evidence="9" type="ORF">GCM10009742_62580</name>
</gene>
<dbReference type="InterPro" id="IPR001750">
    <property type="entry name" value="ND/Mrp_TM"/>
</dbReference>
<evidence type="ECO:0000259" key="7">
    <source>
        <dbReference type="Pfam" id="PF00361"/>
    </source>
</evidence>
<feature type="transmembrane region" description="Helical" evidence="6">
    <location>
        <begin position="58"/>
        <end position="75"/>
    </location>
</feature>
<feature type="transmembrane region" description="Helical" evidence="6">
    <location>
        <begin position="106"/>
        <end position="127"/>
    </location>
</feature>
<proteinExistence type="predicted"/>
<dbReference type="PRINTS" id="PR01435">
    <property type="entry name" value="NPOXDRDTASE5"/>
</dbReference>
<feature type="transmembrane region" description="Helical" evidence="6">
    <location>
        <begin position="310"/>
        <end position="331"/>
    </location>
</feature>
<dbReference type="Gene3D" id="1.20.5.2700">
    <property type="match status" value="1"/>
</dbReference>
<evidence type="ECO:0000313" key="9">
    <source>
        <dbReference type="EMBL" id="GAA1605149.1"/>
    </source>
</evidence>
<evidence type="ECO:0000259" key="8">
    <source>
        <dbReference type="Pfam" id="PF00662"/>
    </source>
</evidence>
<dbReference type="NCBIfam" id="TIGR01974">
    <property type="entry name" value="NDH_I_L"/>
    <property type="match status" value="1"/>
</dbReference>
<feature type="transmembrane region" description="Helical" evidence="6">
    <location>
        <begin position="387"/>
        <end position="407"/>
    </location>
</feature>
<feature type="domain" description="NADH-Ubiquinone oxidoreductase (complex I) chain 5 N-terminal" evidence="8">
    <location>
        <begin position="42"/>
        <end position="80"/>
    </location>
</feature>
<dbReference type="InterPro" id="IPR003945">
    <property type="entry name" value="NU5C-like"/>
</dbReference>
<dbReference type="PRINTS" id="PR01434">
    <property type="entry name" value="NADHDHGNASE5"/>
</dbReference>
<dbReference type="PANTHER" id="PTHR42829">
    <property type="entry name" value="NADH-UBIQUINONE OXIDOREDUCTASE CHAIN 5"/>
    <property type="match status" value="1"/>
</dbReference>
<reference evidence="9 10" key="1">
    <citation type="journal article" date="2019" name="Int. J. Syst. Evol. Microbiol.">
        <title>The Global Catalogue of Microorganisms (GCM) 10K type strain sequencing project: providing services to taxonomists for standard genome sequencing and annotation.</title>
        <authorList>
            <consortium name="The Broad Institute Genomics Platform"/>
            <consortium name="The Broad Institute Genome Sequencing Center for Infectious Disease"/>
            <person name="Wu L."/>
            <person name="Ma J."/>
        </authorList>
    </citation>
    <scope>NUCLEOTIDE SEQUENCE [LARGE SCALE GENOMIC DNA]</scope>
    <source>
        <strain evidence="9 10">JCM 14304</strain>
    </source>
</reference>
<dbReference type="Pfam" id="PF00662">
    <property type="entry name" value="Proton_antipo_N"/>
    <property type="match status" value="1"/>
</dbReference>
<feature type="domain" description="NADH:quinone oxidoreductase/Mrp antiporter transmembrane" evidence="7">
    <location>
        <begin position="102"/>
        <end position="382"/>
    </location>
</feature>
<feature type="transmembrane region" description="Helical" evidence="6">
    <location>
        <begin position="271"/>
        <end position="290"/>
    </location>
</feature>
<organism evidence="9 10">
    <name type="scientific">Kribbella karoonensis</name>
    <dbReference type="NCBI Taxonomy" id="324851"/>
    <lineage>
        <taxon>Bacteria</taxon>
        <taxon>Bacillati</taxon>
        <taxon>Actinomycetota</taxon>
        <taxon>Actinomycetes</taxon>
        <taxon>Propionibacteriales</taxon>
        <taxon>Kribbellaceae</taxon>
        <taxon>Kribbella</taxon>
    </lineage>
</organism>
<evidence type="ECO:0000256" key="4">
    <source>
        <dbReference type="ARBA" id="ARBA00023136"/>
    </source>
</evidence>
<evidence type="ECO:0000256" key="2">
    <source>
        <dbReference type="ARBA" id="ARBA00022692"/>
    </source>
</evidence>
<dbReference type="Pfam" id="PF00361">
    <property type="entry name" value="Proton_antipo_M"/>
    <property type="match status" value="1"/>
</dbReference>
<dbReference type="InterPro" id="IPR018393">
    <property type="entry name" value="NADHpl_OxRdtase_5_subgr"/>
</dbReference>
<evidence type="ECO:0000256" key="6">
    <source>
        <dbReference type="SAM" id="Phobius"/>
    </source>
</evidence>
<keyword evidence="4 6" id="KW-0472">Membrane</keyword>
<feature type="transmembrane region" description="Helical" evidence="6">
    <location>
        <begin position="213"/>
        <end position="234"/>
    </location>
</feature>
<sequence length="589" mass="62570">MIGTAWRVVGVGFSLLVVLSAALLYGVTPQQVEAAGGAMIGEDFAFAYEFRTDGLTVLMLAVVGVVSACVQVYSIGYVRERVASYTALVTLFTAAMVTVVVSDNLFLLLIGWEVMGACSYLLIGHYWERRDARAGAMKAFLMTRFADVGFLFGIFVLGVGYHTFRISELGSGPIEPHTLTIGTLLLLVGVVGKSAQVPLQTWLPDAMPGPSPVSALIHAATMVAAGVFLIARLFDLFVKAETTLTVLAVVACVTMLFAASCAMAAVEVKRVLAWSTVSQLAIMFSGLALGTRDGRHAALFHLLTHAAFKGLLFLCAGVLLHQVGSAAFVVLRKYSRRGALRKRLPVTFVTMTVGLAALAGVPGLSGFFSKDSVVEAAWKTARDGSAVGWIVLVSVCVTAMMTAFYCVRLWLWVFFRTPAVVGAVGAFEDDDAMADLDEPDVRKLREGAWLMLAPMVLLALGAIGLGYTDGVHVNWPIAAITTVLAVLGALPAYSLWRRGADPRPLLLEREYGVDPAYQRVVVVPVRWLARLTVGGDQDVIGAYVRATGRAGVLASAGFRKLQTGNVQSYLTAAVVGVVALAILAGVIGS</sequence>
<feature type="transmembrane region" description="Helical" evidence="6">
    <location>
        <begin position="139"/>
        <end position="162"/>
    </location>
</feature>
<feature type="transmembrane region" description="Helical" evidence="6">
    <location>
        <begin position="82"/>
        <end position="100"/>
    </location>
</feature>
<accession>A0ABN2EED3</accession>
<evidence type="ECO:0000256" key="1">
    <source>
        <dbReference type="ARBA" id="ARBA00004127"/>
    </source>
</evidence>
<dbReference type="PANTHER" id="PTHR42829:SF2">
    <property type="entry name" value="NADH-UBIQUINONE OXIDOREDUCTASE CHAIN 5"/>
    <property type="match status" value="1"/>
</dbReference>
<dbReference type="EMBL" id="BAAAND010000009">
    <property type="protein sequence ID" value="GAA1605149.1"/>
    <property type="molecule type" value="Genomic_DNA"/>
</dbReference>
<feature type="transmembrane region" description="Helical" evidence="6">
    <location>
        <begin position="343"/>
        <end position="367"/>
    </location>
</feature>
<evidence type="ECO:0000313" key="10">
    <source>
        <dbReference type="Proteomes" id="UP001500190"/>
    </source>
</evidence>